<feature type="non-terminal residue" evidence="1">
    <location>
        <position position="1"/>
    </location>
</feature>
<evidence type="ECO:0000313" key="1">
    <source>
        <dbReference type="EMBL" id="PSR20157.1"/>
    </source>
</evidence>
<dbReference type="EMBL" id="PXYV01000081">
    <property type="protein sequence ID" value="PSR20157.1"/>
    <property type="molecule type" value="Genomic_DNA"/>
</dbReference>
<sequence>GRPGMMRSYFVGDLKNSFACYIFPLLVNDYSQLLGTPRTTDLTNSAFAPELAYFSAQPSQITIVQRGV</sequence>
<dbReference type="AlphaFoldDB" id="A0A2T2WD45"/>
<gene>
    <name evidence="1" type="ORF">C7B45_16190</name>
</gene>
<evidence type="ECO:0000313" key="2">
    <source>
        <dbReference type="Proteomes" id="UP000241848"/>
    </source>
</evidence>
<protein>
    <submittedName>
        <fullName evidence="1">Uncharacterized protein</fullName>
    </submittedName>
</protein>
<organism evidence="1 2">
    <name type="scientific">Sulfobacillus acidophilus</name>
    <dbReference type="NCBI Taxonomy" id="53633"/>
    <lineage>
        <taxon>Bacteria</taxon>
        <taxon>Bacillati</taxon>
        <taxon>Bacillota</taxon>
        <taxon>Clostridia</taxon>
        <taxon>Eubacteriales</taxon>
        <taxon>Clostridiales Family XVII. Incertae Sedis</taxon>
        <taxon>Sulfobacillus</taxon>
    </lineage>
</organism>
<dbReference type="Proteomes" id="UP000241848">
    <property type="component" value="Unassembled WGS sequence"/>
</dbReference>
<name>A0A2T2WD45_9FIRM</name>
<comment type="caution">
    <text evidence="1">The sequence shown here is derived from an EMBL/GenBank/DDBJ whole genome shotgun (WGS) entry which is preliminary data.</text>
</comment>
<proteinExistence type="predicted"/>
<accession>A0A2T2WD45</accession>
<reference evidence="1 2" key="1">
    <citation type="journal article" date="2014" name="BMC Genomics">
        <title>Comparison of environmental and isolate Sulfobacillus genomes reveals diverse carbon, sulfur, nitrogen, and hydrogen metabolisms.</title>
        <authorList>
            <person name="Justice N.B."/>
            <person name="Norman A."/>
            <person name="Brown C.T."/>
            <person name="Singh A."/>
            <person name="Thomas B.C."/>
            <person name="Banfield J.F."/>
        </authorList>
    </citation>
    <scope>NUCLEOTIDE SEQUENCE [LARGE SCALE GENOMIC DNA]</scope>
    <source>
        <strain evidence="1">AMDSBA3</strain>
    </source>
</reference>